<accession>A0ABV8JU95</accession>
<keyword evidence="1" id="KW-0489">Methyltransferase</keyword>
<comment type="caution">
    <text evidence="1">The sequence shown here is derived from an EMBL/GenBank/DDBJ whole genome shotgun (WGS) entry which is preliminary data.</text>
</comment>
<dbReference type="RefSeq" id="WP_192460274.1">
    <property type="nucleotide sequence ID" value="NZ_JACYFJ010000001.1"/>
</dbReference>
<dbReference type="GO" id="GO:0102208">
    <property type="term" value="F:2-polyprenyl-6-hydroxyphenol methylase activity"/>
    <property type="evidence" value="ECO:0007669"/>
    <property type="project" value="UniProtKB-EC"/>
</dbReference>
<organism evidence="1 2">
    <name type="scientific">Euzebyella saccharophila</name>
    <dbReference type="NCBI Taxonomy" id="679664"/>
    <lineage>
        <taxon>Bacteria</taxon>
        <taxon>Pseudomonadati</taxon>
        <taxon>Bacteroidota</taxon>
        <taxon>Flavobacteriia</taxon>
        <taxon>Flavobacteriales</taxon>
        <taxon>Flavobacteriaceae</taxon>
        <taxon>Euzebyella</taxon>
    </lineage>
</organism>
<protein>
    <submittedName>
        <fullName evidence="1">Class I SAM-dependent methyltransferase</fullName>
        <ecNumber evidence="1">2.1.1.222</ecNumber>
        <ecNumber evidence="1">2.1.1.64</ecNumber>
    </submittedName>
</protein>
<keyword evidence="2" id="KW-1185">Reference proteome</keyword>
<gene>
    <name evidence="1" type="ORF">ACFOUT_09515</name>
</gene>
<dbReference type="Pfam" id="PF13489">
    <property type="entry name" value="Methyltransf_23"/>
    <property type="match status" value="1"/>
</dbReference>
<dbReference type="EC" id="2.1.1.222" evidence="1"/>
<evidence type="ECO:0000313" key="2">
    <source>
        <dbReference type="Proteomes" id="UP001595814"/>
    </source>
</evidence>
<sequence>MGEIKSSWEKNAVEWIKVLDSNSIGSRKFTNASIVSFVSNMKGTRVLDMGCGEGWLTRELSKSGKIVVGLDATEALLINARLKGLESYYHMSYEDVIEGQIIPEAPFDLAVFNFSIYQRDQLHQLFKAVKTNLLADGSIVVQTLHPFFLLQNGYEYKSQFITDSWKGLPGNFTDGHSWYARTLEDWFQIISESGLKLRCFKEVINDNNQPVSIIFQAG</sequence>
<proteinExistence type="predicted"/>
<dbReference type="EC" id="2.1.1.64" evidence="1"/>
<keyword evidence="1" id="KW-0808">Transferase</keyword>
<dbReference type="GO" id="GO:0061542">
    <property type="term" value="F:3-demethylubiquinol 3-O-methyltransferase activity"/>
    <property type="evidence" value="ECO:0007669"/>
    <property type="project" value="UniProtKB-EC"/>
</dbReference>
<dbReference type="GO" id="GO:0032259">
    <property type="term" value="P:methylation"/>
    <property type="evidence" value="ECO:0007669"/>
    <property type="project" value="UniProtKB-KW"/>
</dbReference>
<evidence type="ECO:0000313" key="1">
    <source>
        <dbReference type="EMBL" id="MFC4096113.1"/>
    </source>
</evidence>
<dbReference type="Gene3D" id="3.40.50.150">
    <property type="entry name" value="Vaccinia Virus protein VP39"/>
    <property type="match status" value="1"/>
</dbReference>
<dbReference type="PANTHER" id="PTHR43861">
    <property type="entry name" value="TRANS-ACONITATE 2-METHYLTRANSFERASE-RELATED"/>
    <property type="match status" value="1"/>
</dbReference>
<dbReference type="CDD" id="cd02440">
    <property type="entry name" value="AdoMet_MTases"/>
    <property type="match status" value="1"/>
</dbReference>
<dbReference type="EMBL" id="JBHSAW010000004">
    <property type="protein sequence ID" value="MFC4096113.1"/>
    <property type="molecule type" value="Genomic_DNA"/>
</dbReference>
<dbReference type="SUPFAM" id="SSF53335">
    <property type="entry name" value="S-adenosyl-L-methionine-dependent methyltransferases"/>
    <property type="match status" value="1"/>
</dbReference>
<reference evidence="2" key="1">
    <citation type="journal article" date="2019" name="Int. J. Syst. Evol. Microbiol.">
        <title>The Global Catalogue of Microorganisms (GCM) 10K type strain sequencing project: providing services to taxonomists for standard genome sequencing and annotation.</title>
        <authorList>
            <consortium name="The Broad Institute Genomics Platform"/>
            <consortium name="The Broad Institute Genome Sequencing Center for Infectious Disease"/>
            <person name="Wu L."/>
            <person name="Ma J."/>
        </authorList>
    </citation>
    <scope>NUCLEOTIDE SEQUENCE [LARGE SCALE GENOMIC DNA]</scope>
    <source>
        <strain evidence="2">CECT 7477</strain>
    </source>
</reference>
<dbReference type="InterPro" id="IPR029063">
    <property type="entry name" value="SAM-dependent_MTases_sf"/>
</dbReference>
<dbReference type="Proteomes" id="UP001595814">
    <property type="component" value="Unassembled WGS sequence"/>
</dbReference>
<name>A0ABV8JU95_9FLAO</name>